<sequence>MGTKHEGGLFEHRTRYIILLLGWICLTSIFSNTIALNFTFICMTKPGSDHSTGELNYEQSEKSALLWALGFGTFIGVWPFNFLYLQYGARYVFFAAGFLSAFSTLVIPLTAYMGLIWFVAAR</sequence>
<feature type="transmembrane region" description="Helical" evidence="1">
    <location>
        <begin position="64"/>
        <end position="85"/>
    </location>
</feature>
<reference evidence="4" key="1">
    <citation type="submission" date="2017-02" db="UniProtKB">
        <authorList>
            <consortium name="WormBaseParasite"/>
        </authorList>
    </citation>
    <scope>IDENTIFICATION</scope>
</reference>
<feature type="transmembrane region" description="Helical" evidence="1">
    <location>
        <begin position="16"/>
        <end position="43"/>
    </location>
</feature>
<organism evidence="4">
    <name type="scientific">Brugia pahangi</name>
    <name type="common">Filarial nematode worm</name>
    <dbReference type="NCBI Taxonomy" id="6280"/>
    <lineage>
        <taxon>Eukaryota</taxon>
        <taxon>Metazoa</taxon>
        <taxon>Ecdysozoa</taxon>
        <taxon>Nematoda</taxon>
        <taxon>Chromadorea</taxon>
        <taxon>Rhabditida</taxon>
        <taxon>Spirurina</taxon>
        <taxon>Spiruromorpha</taxon>
        <taxon>Filarioidea</taxon>
        <taxon>Onchocercidae</taxon>
        <taxon>Brugia</taxon>
    </lineage>
</organism>
<dbReference type="Gene3D" id="1.20.1250.20">
    <property type="entry name" value="MFS general substrate transporter like domains"/>
    <property type="match status" value="1"/>
</dbReference>
<keyword evidence="3" id="KW-1185">Reference proteome</keyword>
<protein>
    <submittedName>
        <fullName evidence="4">MFS domain-containing protein</fullName>
    </submittedName>
</protein>
<reference evidence="2 3" key="2">
    <citation type="submission" date="2018-11" db="EMBL/GenBank/DDBJ databases">
        <authorList>
            <consortium name="Pathogen Informatics"/>
        </authorList>
    </citation>
    <scope>NUCLEOTIDE SEQUENCE [LARGE SCALE GENOMIC DNA]</scope>
</reference>
<name>A0A0N4T9W1_BRUPA</name>
<proteinExistence type="predicted"/>
<keyword evidence="1" id="KW-0812">Transmembrane</keyword>
<evidence type="ECO:0000313" key="3">
    <source>
        <dbReference type="Proteomes" id="UP000278627"/>
    </source>
</evidence>
<keyword evidence="1" id="KW-1133">Transmembrane helix</keyword>
<dbReference type="AlphaFoldDB" id="A0A0N4T9W1"/>
<dbReference type="EMBL" id="UZAD01002985">
    <property type="protein sequence ID" value="VDN86148.1"/>
    <property type="molecule type" value="Genomic_DNA"/>
</dbReference>
<dbReference type="GO" id="GO:0016020">
    <property type="term" value="C:membrane"/>
    <property type="evidence" value="ECO:0007669"/>
    <property type="project" value="TreeGrafter"/>
</dbReference>
<dbReference type="PANTHER" id="PTHR45757">
    <property type="entry name" value="PROTEIN CBG23364-RELATED"/>
    <property type="match status" value="1"/>
</dbReference>
<dbReference type="STRING" id="6280.A0A0N4T9W1"/>
<accession>A0A0N4T9W1</accession>
<keyword evidence="1" id="KW-0472">Membrane</keyword>
<evidence type="ECO:0000313" key="4">
    <source>
        <dbReference type="WBParaSite" id="BPAG_0000499801-mRNA-1"/>
    </source>
</evidence>
<gene>
    <name evidence="2" type="ORF">BPAG_LOCUS4962</name>
</gene>
<feature type="transmembrane region" description="Helical" evidence="1">
    <location>
        <begin position="91"/>
        <end position="120"/>
    </location>
</feature>
<dbReference type="Proteomes" id="UP000278627">
    <property type="component" value="Unassembled WGS sequence"/>
</dbReference>
<dbReference type="InterPro" id="IPR036259">
    <property type="entry name" value="MFS_trans_sf"/>
</dbReference>
<dbReference type="WBParaSite" id="BPAG_0000499801-mRNA-1">
    <property type="protein sequence ID" value="BPAG_0000499801-mRNA-1"/>
    <property type="gene ID" value="BPAG_0000499801"/>
</dbReference>
<evidence type="ECO:0000313" key="2">
    <source>
        <dbReference type="EMBL" id="VDN86148.1"/>
    </source>
</evidence>
<dbReference type="SUPFAM" id="SSF103473">
    <property type="entry name" value="MFS general substrate transporter"/>
    <property type="match status" value="1"/>
</dbReference>
<evidence type="ECO:0000256" key="1">
    <source>
        <dbReference type="SAM" id="Phobius"/>
    </source>
</evidence>